<dbReference type="GO" id="GO:0070390">
    <property type="term" value="C:transcription export complex 2"/>
    <property type="evidence" value="ECO:0007669"/>
    <property type="project" value="TreeGrafter"/>
</dbReference>
<dbReference type="EMBL" id="LT608155">
    <property type="protein sequence ID" value="SCL97357.1"/>
    <property type="molecule type" value="Genomic_DNA"/>
</dbReference>
<dbReference type="PANTHER" id="PTHR12732">
    <property type="entry name" value="UNCHARACTERIZED PROTEASOME COMPONENT REGION PCI-CONTAINING"/>
    <property type="match status" value="1"/>
</dbReference>
<dbReference type="EMBL" id="LT608169">
    <property type="protein sequence ID" value="SCL97224.1"/>
    <property type="molecule type" value="Genomic_DNA"/>
</dbReference>
<dbReference type="InterPro" id="IPR036388">
    <property type="entry name" value="WH-like_DNA-bd_sf"/>
</dbReference>
<dbReference type="GO" id="GO:0003690">
    <property type="term" value="F:double-stranded DNA binding"/>
    <property type="evidence" value="ECO:0007669"/>
    <property type="project" value="InterPro"/>
</dbReference>
<accession>A0A077TKJ4</accession>
<evidence type="ECO:0000313" key="3">
    <source>
        <dbReference type="EMBL" id="VTZ66971.1"/>
    </source>
</evidence>
<dbReference type="PANTHER" id="PTHR12732:SF0">
    <property type="entry name" value="PCI DOMAIN-CONTAINING PROTEIN 2"/>
    <property type="match status" value="1"/>
</dbReference>
<dbReference type="GO" id="GO:0000973">
    <property type="term" value="P:post-transcriptional tethering of RNA polymerase II gene DNA at nuclear periphery"/>
    <property type="evidence" value="ECO:0007669"/>
    <property type="project" value="TreeGrafter"/>
</dbReference>
<reference evidence="3" key="2">
    <citation type="submission" date="2014-05" db="EMBL/GenBank/DDBJ databases">
        <authorList>
            <person name="Aslett M.A."/>
            <person name="De Silva N."/>
        </authorList>
    </citation>
    <scope>NUCLEOTIDE SEQUENCE</scope>
    <source>
        <strain evidence="3">AS</strain>
    </source>
</reference>
<dbReference type="Proteomes" id="UP000071118">
    <property type="component" value="Chromosome 3"/>
</dbReference>
<dbReference type="OrthoDB" id="10252687at2759"/>
<dbReference type="InterPro" id="IPR045114">
    <property type="entry name" value="Csn12-like"/>
</dbReference>
<dbReference type="GeneID" id="3490004"/>
<dbReference type="VEuPathDB" id="PlasmoDB:PCHAS_0305300"/>
<sequence length="451" mass="53458">MNLNEENAITKKINWLRQLEERNPEYELKRRNIFPNYISLLNSIEECIKLKNGYKMNQILKLTQIPIYIYIIDNMTENDLRKKIKERNSLKSFEQLIVDHFNIIKILCNKNTINWDMLSSISCKFLSTFLQLYCNNLWLLPYLLSICSFLNNISTLADSHNNSKNDIFSDENEDINNKNKYTIEVLNSIRGKIGIVKGDAEKHGGFVILMLQSIKLCMKLNNMQITSSFLKIINSTDINYAYIPKLFIVLFKCQLGKLYLQKMEYEKAENEFIWAFSNSQKNKIAFRKKILQAIISIRLNKGIYPPKNLLKKYNLHIYIDIIYSMKRGNIFLYNNVIQNFSKYFFENGLNECIDQIHFIVKRNLLKIIVDWWNQIIKDNPNKIYKVPISLFHHIFIWAGITQHHYYLETLCIITSLILFRYINAYISYDNNILVLSKNDPFPLLSQPRVSR</sequence>
<dbReference type="Gene3D" id="1.10.10.10">
    <property type="entry name" value="Winged helix-like DNA-binding domain superfamily/Winged helix DNA-binding domain"/>
    <property type="match status" value="1"/>
</dbReference>
<keyword evidence="4" id="KW-1185">Reference proteome</keyword>
<reference evidence="3 4" key="1">
    <citation type="journal article" date="2014" name="BMC Biol.">
        <title>A comprehensive evaluation of rodent malaria parasite genomes and gene expression.</title>
        <authorList>
            <person name="Otto T.D."/>
            <person name="Bohme U."/>
            <person name="Jackson A.P."/>
            <person name="Hunt M."/>
            <person name="Franke-Fayard B."/>
            <person name="Hoeijmakers W.A."/>
            <person name="Religa A.A."/>
            <person name="Robertson L."/>
            <person name="Sanders M."/>
            <person name="Ogun S.A."/>
            <person name="Cunningham D."/>
            <person name="Erhart A."/>
            <person name="Billker O."/>
            <person name="Khan S.M."/>
            <person name="Stunnenberg H.G."/>
            <person name="Langhorne J."/>
            <person name="Holder A.A."/>
            <person name="Waters A.P."/>
            <person name="Newbold C.I."/>
            <person name="Pain A."/>
            <person name="Berriman M."/>
            <person name="Janse C.J."/>
        </authorList>
    </citation>
    <scope>NUCLEOTIDE SEQUENCE [LARGE SCALE GENOMIC DNA]</scope>
    <source>
        <strain evidence="3 4">AS</strain>
    </source>
</reference>
<dbReference type="GO" id="GO:0003723">
    <property type="term" value="F:RNA binding"/>
    <property type="evidence" value="ECO:0007669"/>
    <property type="project" value="InterPro"/>
</dbReference>
<evidence type="ECO:0000313" key="1">
    <source>
        <dbReference type="EMBL" id="SCL97224.1"/>
    </source>
</evidence>
<protein>
    <submittedName>
        <fullName evidence="1">PCI domain-containing protein, putative</fullName>
    </submittedName>
</protein>
<dbReference type="AlphaFoldDB" id="A0A077TKJ4"/>
<evidence type="ECO:0000313" key="6">
    <source>
        <dbReference type="Proteomes" id="UP000507163"/>
    </source>
</evidence>
<dbReference type="EMBL" id="LK022880">
    <property type="protein sequence ID" value="VTZ66971.1"/>
    <property type="molecule type" value="Genomic_DNA"/>
</dbReference>
<evidence type="ECO:0000313" key="5">
    <source>
        <dbReference type="Proteomes" id="UP000195489"/>
    </source>
</evidence>
<dbReference type="GO" id="GO:0016973">
    <property type="term" value="P:poly(A)+ mRNA export from nucleus"/>
    <property type="evidence" value="ECO:0007669"/>
    <property type="project" value="TreeGrafter"/>
</dbReference>
<reference evidence="5 6" key="3">
    <citation type="submission" date="2016-08" db="EMBL/GenBank/DDBJ databases">
        <authorList>
            <consortium name="Pathogen Informatics"/>
        </authorList>
    </citation>
    <scope>NUCLEOTIDE SEQUENCE [LARGE SCALE GENOMIC DNA]</scope>
    <source>
        <strain evidence="1 6">AJ</strain>
        <strain evidence="3">AS</strain>
        <strain evidence="2 5">CB</strain>
    </source>
</reference>
<evidence type="ECO:0000313" key="2">
    <source>
        <dbReference type="EMBL" id="SCL97357.1"/>
    </source>
</evidence>
<name>A0A077TKJ4_PLACU</name>
<dbReference type="SMART" id="SM00753">
    <property type="entry name" value="PAM"/>
    <property type="match status" value="1"/>
</dbReference>
<dbReference type="Proteomes" id="UP000507163">
    <property type="component" value="Chromosome 3"/>
</dbReference>
<evidence type="ECO:0000313" key="4">
    <source>
        <dbReference type="Proteomes" id="UP000071118"/>
    </source>
</evidence>
<dbReference type="RefSeq" id="XP_736994.2">
    <property type="nucleotide sequence ID" value="XM_731901.2"/>
</dbReference>
<dbReference type="KEGG" id="pcb:PCHAS_0305300"/>
<dbReference type="Proteomes" id="UP000195489">
    <property type="component" value="Chromosome 3"/>
</dbReference>
<proteinExistence type="predicted"/>
<organism evidence="1 6">
    <name type="scientific">Plasmodium chabaudi chabaudi</name>
    <dbReference type="NCBI Taxonomy" id="31271"/>
    <lineage>
        <taxon>Eukaryota</taxon>
        <taxon>Sar</taxon>
        <taxon>Alveolata</taxon>
        <taxon>Apicomplexa</taxon>
        <taxon>Aconoidasida</taxon>
        <taxon>Haemosporida</taxon>
        <taxon>Plasmodiidae</taxon>
        <taxon>Plasmodium</taxon>
        <taxon>Plasmodium (Vinckeia)</taxon>
    </lineage>
</organism>
<dbReference type="GO" id="GO:0006368">
    <property type="term" value="P:transcription elongation by RNA polymerase II"/>
    <property type="evidence" value="ECO:0007669"/>
    <property type="project" value="TreeGrafter"/>
</dbReference>
<gene>
    <name evidence="1" type="ORF">PCHAJ_000034100</name>
    <name evidence="3" type="ORF">PCHAS_0305300</name>
    <name evidence="2" type="ORF">PCHCB_000033800</name>
</gene>